<proteinExistence type="predicted"/>
<protein>
    <submittedName>
        <fullName evidence="1">Uncharacterized protein</fullName>
    </submittedName>
</protein>
<name>A0A0E9PNE2_ANGAN</name>
<accession>A0A0E9PNE2</accession>
<evidence type="ECO:0000313" key="1">
    <source>
        <dbReference type="EMBL" id="JAH05787.1"/>
    </source>
</evidence>
<sequence>MCASVCVLL</sequence>
<organism evidence="1">
    <name type="scientific">Anguilla anguilla</name>
    <name type="common">European freshwater eel</name>
    <name type="synonym">Muraena anguilla</name>
    <dbReference type="NCBI Taxonomy" id="7936"/>
    <lineage>
        <taxon>Eukaryota</taxon>
        <taxon>Metazoa</taxon>
        <taxon>Chordata</taxon>
        <taxon>Craniata</taxon>
        <taxon>Vertebrata</taxon>
        <taxon>Euteleostomi</taxon>
        <taxon>Actinopterygii</taxon>
        <taxon>Neopterygii</taxon>
        <taxon>Teleostei</taxon>
        <taxon>Anguilliformes</taxon>
        <taxon>Anguillidae</taxon>
        <taxon>Anguilla</taxon>
    </lineage>
</organism>
<reference evidence="1" key="1">
    <citation type="submission" date="2014-11" db="EMBL/GenBank/DDBJ databases">
        <authorList>
            <person name="Amaro Gonzalez C."/>
        </authorList>
    </citation>
    <scope>NUCLEOTIDE SEQUENCE</scope>
</reference>
<reference evidence="1" key="2">
    <citation type="journal article" date="2015" name="Fish Shellfish Immunol.">
        <title>Early steps in the European eel (Anguilla anguilla)-Vibrio vulnificus interaction in the gills: Role of the RtxA13 toxin.</title>
        <authorList>
            <person name="Callol A."/>
            <person name="Pajuelo D."/>
            <person name="Ebbesson L."/>
            <person name="Teles M."/>
            <person name="MacKenzie S."/>
            <person name="Amaro C."/>
        </authorList>
    </citation>
    <scope>NUCLEOTIDE SEQUENCE</scope>
</reference>
<dbReference type="EMBL" id="GBXM01102790">
    <property type="protein sequence ID" value="JAH05787.1"/>
    <property type="molecule type" value="Transcribed_RNA"/>
</dbReference>